<dbReference type="Proteomes" id="UP000011087">
    <property type="component" value="Unassembled WGS sequence"/>
</dbReference>
<dbReference type="Gene3D" id="1.10.287.110">
    <property type="entry name" value="DnaJ domain"/>
    <property type="match status" value="1"/>
</dbReference>
<dbReference type="GO" id="GO:0036503">
    <property type="term" value="P:ERAD pathway"/>
    <property type="evidence" value="ECO:0007669"/>
    <property type="project" value="TreeGrafter"/>
</dbReference>
<dbReference type="OrthoDB" id="10250354at2759"/>
<sequence>MNQWDDPEAAVVANKDLYEILGIPKDASDSQIKRAYHKLAMVHHPDKRANNPEGSDDTFKQIGYAYKVLSDSEKRKIYDMGGAQALEEEEGLANINMDHLLLNILMWESGQKICFLCFLFLIVMECIVLPLLAALQVA</sequence>
<dbReference type="PANTHER" id="PTHR44360:SF1">
    <property type="entry name" value="DNAJ HOMOLOG SUBFAMILY B MEMBER 9"/>
    <property type="match status" value="1"/>
</dbReference>
<keyword evidence="6" id="KW-1185">Reference proteome</keyword>
<evidence type="ECO:0000256" key="2">
    <source>
        <dbReference type="SAM" id="Phobius"/>
    </source>
</evidence>
<dbReference type="GeneID" id="17306692"/>
<dbReference type="InterPro" id="IPR051948">
    <property type="entry name" value="Hsp70_co-chaperone_J-domain"/>
</dbReference>
<keyword evidence="2" id="KW-0472">Membrane</keyword>
<dbReference type="KEGG" id="gtt:GUITHDRAFT_104215"/>
<evidence type="ECO:0000313" key="6">
    <source>
        <dbReference type="Proteomes" id="UP000011087"/>
    </source>
</evidence>
<dbReference type="InterPro" id="IPR001623">
    <property type="entry name" value="DnaJ_domain"/>
</dbReference>
<dbReference type="STRING" id="905079.L1JNS3"/>
<dbReference type="EMBL" id="JH992980">
    <property type="protein sequence ID" value="EKX49820.1"/>
    <property type="molecule type" value="Genomic_DNA"/>
</dbReference>
<dbReference type="SMART" id="SM00271">
    <property type="entry name" value="DnaJ"/>
    <property type="match status" value="1"/>
</dbReference>
<evidence type="ECO:0000313" key="4">
    <source>
        <dbReference type="EMBL" id="EKX49820.1"/>
    </source>
</evidence>
<feature type="transmembrane region" description="Helical" evidence="2">
    <location>
        <begin position="113"/>
        <end position="135"/>
    </location>
</feature>
<dbReference type="InterPro" id="IPR036869">
    <property type="entry name" value="J_dom_sf"/>
</dbReference>
<dbReference type="EnsemblProtists" id="EKX49820">
    <property type="protein sequence ID" value="EKX49820"/>
    <property type="gene ID" value="GUITHDRAFT_104215"/>
</dbReference>
<dbReference type="GO" id="GO:0051087">
    <property type="term" value="F:protein-folding chaperone binding"/>
    <property type="evidence" value="ECO:0007669"/>
    <property type="project" value="TreeGrafter"/>
</dbReference>
<reference evidence="5" key="3">
    <citation type="submission" date="2016-03" db="UniProtKB">
        <authorList>
            <consortium name="EnsemblProtists"/>
        </authorList>
    </citation>
    <scope>IDENTIFICATION</scope>
</reference>
<dbReference type="HOGENOM" id="CLU_1859072_0_0_1"/>
<feature type="domain" description="J" evidence="3">
    <location>
        <begin position="16"/>
        <end position="82"/>
    </location>
</feature>
<keyword evidence="1" id="KW-0143">Chaperone</keyword>
<dbReference type="OMA" id="TKRRHYD"/>
<keyword evidence="2" id="KW-1133">Transmembrane helix</keyword>
<protein>
    <recommendedName>
        <fullName evidence="3">J domain-containing protein</fullName>
    </recommendedName>
</protein>
<dbReference type="GO" id="GO:0051787">
    <property type="term" value="F:misfolded protein binding"/>
    <property type="evidence" value="ECO:0007669"/>
    <property type="project" value="TreeGrafter"/>
</dbReference>
<accession>L1JNS3</accession>
<dbReference type="Pfam" id="PF00226">
    <property type="entry name" value="DnaJ"/>
    <property type="match status" value="1"/>
</dbReference>
<organism evidence="4">
    <name type="scientific">Guillardia theta (strain CCMP2712)</name>
    <name type="common">Cryptophyte</name>
    <dbReference type="NCBI Taxonomy" id="905079"/>
    <lineage>
        <taxon>Eukaryota</taxon>
        <taxon>Cryptophyceae</taxon>
        <taxon>Pyrenomonadales</taxon>
        <taxon>Geminigeraceae</taxon>
        <taxon>Guillardia</taxon>
    </lineage>
</organism>
<dbReference type="PaxDb" id="55529-EKX49820"/>
<evidence type="ECO:0000313" key="5">
    <source>
        <dbReference type="EnsemblProtists" id="EKX49820"/>
    </source>
</evidence>
<proteinExistence type="predicted"/>
<evidence type="ECO:0000259" key="3">
    <source>
        <dbReference type="PROSITE" id="PS50076"/>
    </source>
</evidence>
<reference evidence="4 6" key="1">
    <citation type="journal article" date="2012" name="Nature">
        <title>Algal genomes reveal evolutionary mosaicism and the fate of nucleomorphs.</title>
        <authorList>
            <consortium name="DOE Joint Genome Institute"/>
            <person name="Curtis B.A."/>
            <person name="Tanifuji G."/>
            <person name="Burki F."/>
            <person name="Gruber A."/>
            <person name="Irimia M."/>
            <person name="Maruyama S."/>
            <person name="Arias M.C."/>
            <person name="Ball S.G."/>
            <person name="Gile G.H."/>
            <person name="Hirakawa Y."/>
            <person name="Hopkins J.F."/>
            <person name="Kuo A."/>
            <person name="Rensing S.A."/>
            <person name="Schmutz J."/>
            <person name="Symeonidi A."/>
            <person name="Elias M."/>
            <person name="Eveleigh R.J."/>
            <person name="Herman E.K."/>
            <person name="Klute M.J."/>
            <person name="Nakayama T."/>
            <person name="Obornik M."/>
            <person name="Reyes-Prieto A."/>
            <person name="Armbrust E.V."/>
            <person name="Aves S.J."/>
            <person name="Beiko R.G."/>
            <person name="Coutinho P."/>
            <person name="Dacks J.B."/>
            <person name="Durnford D.G."/>
            <person name="Fast N.M."/>
            <person name="Green B.R."/>
            <person name="Grisdale C.J."/>
            <person name="Hempel F."/>
            <person name="Henrissat B."/>
            <person name="Hoppner M.P."/>
            <person name="Ishida K."/>
            <person name="Kim E."/>
            <person name="Koreny L."/>
            <person name="Kroth P.G."/>
            <person name="Liu Y."/>
            <person name="Malik S.B."/>
            <person name="Maier U.G."/>
            <person name="McRose D."/>
            <person name="Mock T."/>
            <person name="Neilson J.A."/>
            <person name="Onodera N.T."/>
            <person name="Poole A.M."/>
            <person name="Pritham E.J."/>
            <person name="Richards T.A."/>
            <person name="Rocap G."/>
            <person name="Roy S.W."/>
            <person name="Sarai C."/>
            <person name="Schaack S."/>
            <person name="Shirato S."/>
            <person name="Slamovits C.H."/>
            <person name="Spencer D.F."/>
            <person name="Suzuki S."/>
            <person name="Worden A.Z."/>
            <person name="Zauner S."/>
            <person name="Barry K."/>
            <person name="Bell C."/>
            <person name="Bharti A.K."/>
            <person name="Crow J.A."/>
            <person name="Grimwood J."/>
            <person name="Kramer R."/>
            <person name="Lindquist E."/>
            <person name="Lucas S."/>
            <person name="Salamov A."/>
            <person name="McFadden G.I."/>
            <person name="Lane C.E."/>
            <person name="Keeling P.J."/>
            <person name="Gray M.W."/>
            <person name="Grigoriev I.V."/>
            <person name="Archibald J.M."/>
        </authorList>
    </citation>
    <scope>NUCLEOTIDE SEQUENCE</scope>
    <source>
        <strain evidence="4 6">CCMP2712</strain>
    </source>
</reference>
<name>L1JNS3_GUITC</name>
<dbReference type="AlphaFoldDB" id="L1JNS3"/>
<gene>
    <name evidence="4" type="ORF">GUITHDRAFT_104215</name>
</gene>
<reference evidence="6" key="2">
    <citation type="submission" date="2012-11" db="EMBL/GenBank/DDBJ databases">
        <authorList>
            <person name="Kuo A."/>
            <person name="Curtis B.A."/>
            <person name="Tanifuji G."/>
            <person name="Burki F."/>
            <person name="Gruber A."/>
            <person name="Irimia M."/>
            <person name="Maruyama S."/>
            <person name="Arias M.C."/>
            <person name="Ball S.G."/>
            <person name="Gile G.H."/>
            <person name="Hirakawa Y."/>
            <person name="Hopkins J.F."/>
            <person name="Rensing S.A."/>
            <person name="Schmutz J."/>
            <person name="Symeonidi A."/>
            <person name="Elias M."/>
            <person name="Eveleigh R.J."/>
            <person name="Herman E.K."/>
            <person name="Klute M.J."/>
            <person name="Nakayama T."/>
            <person name="Obornik M."/>
            <person name="Reyes-Prieto A."/>
            <person name="Armbrust E.V."/>
            <person name="Aves S.J."/>
            <person name="Beiko R.G."/>
            <person name="Coutinho P."/>
            <person name="Dacks J.B."/>
            <person name="Durnford D.G."/>
            <person name="Fast N.M."/>
            <person name="Green B.R."/>
            <person name="Grisdale C."/>
            <person name="Hempe F."/>
            <person name="Henrissat B."/>
            <person name="Hoppner M.P."/>
            <person name="Ishida K.-I."/>
            <person name="Kim E."/>
            <person name="Koreny L."/>
            <person name="Kroth P.G."/>
            <person name="Liu Y."/>
            <person name="Malik S.-B."/>
            <person name="Maier U.G."/>
            <person name="McRose D."/>
            <person name="Mock T."/>
            <person name="Neilson J.A."/>
            <person name="Onodera N.T."/>
            <person name="Poole A.M."/>
            <person name="Pritham E.J."/>
            <person name="Richards T.A."/>
            <person name="Rocap G."/>
            <person name="Roy S.W."/>
            <person name="Sarai C."/>
            <person name="Schaack S."/>
            <person name="Shirato S."/>
            <person name="Slamovits C.H."/>
            <person name="Spencer D.F."/>
            <person name="Suzuki S."/>
            <person name="Worden A.Z."/>
            <person name="Zauner S."/>
            <person name="Barry K."/>
            <person name="Bell C."/>
            <person name="Bharti A.K."/>
            <person name="Crow J.A."/>
            <person name="Grimwood J."/>
            <person name="Kramer R."/>
            <person name="Lindquist E."/>
            <person name="Lucas S."/>
            <person name="Salamov A."/>
            <person name="McFadden G.I."/>
            <person name="Lane C.E."/>
            <person name="Keeling P.J."/>
            <person name="Gray M.W."/>
            <person name="Grigoriev I.V."/>
            <person name="Archibald J.M."/>
        </authorList>
    </citation>
    <scope>NUCLEOTIDE SEQUENCE</scope>
    <source>
        <strain evidence="6">CCMP2712</strain>
    </source>
</reference>
<keyword evidence="2" id="KW-0812">Transmembrane</keyword>
<dbReference type="CDD" id="cd06257">
    <property type="entry name" value="DnaJ"/>
    <property type="match status" value="1"/>
</dbReference>
<dbReference type="GO" id="GO:0005783">
    <property type="term" value="C:endoplasmic reticulum"/>
    <property type="evidence" value="ECO:0007669"/>
    <property type="project" value="TreeGrafter"/>
</dbReference>
<dbReference type="PRINTS" id="PR00625">
    <property type="entry name" value="JDOMAIN"/>
</dbReference>
<dbReference type="SUPFAM" id="SSF46565">
    <property type="entry name" value="Chaperone J-domain"/>
    <property type="match status" value="1"/>
</dbReference>
<dbReference type="PANTHER" id="PTHR44360">
    <property type="entry name" value="DNAJ HOMOLOG SUBFAMILY B MEMBER 9"/>
    <property type="match status" value="1"/>
</dbReference>
<dbReference type="eggNOG" id="KOG0713">
    <property type="taxonomic scope" value="Eukaryota"/>
</dbReference>
<evidence type="ECO:0000256" key="1">
    <source>
        <dbReference type="ARBA" id="ARBA00023186"/>
    </source>
</evidence>
<dbReference type="RefSeq" id="XP_005836800.1">
    <property type="nucleotide sequence ID" value="XM_005836743.1"/>
</dbReference>
<dbReference type="PROSITE" id="PS50076">
    <property type="entry name" value="DNAJ_2"/>
    <property type="match status" value="1"/>
</dbReference>